<dbReference type="EMBL" id="JAFMOF010000002">
    <property type="protein sequence ID" value="MBO0654490.1"/>
    <property type="molecule type" value="Genomic_DNA"/>
</dbReference>
<proteinExistence type="inferred from homology"/>
<dbReference type="GO" id="GO:0016887">
    <property type="term" value="F:ATP hydrolysis activity"/>
    <property type="evidence" value="ECO:0007669"/>
    <property type="project" value="InterPro"/>
</dbReference>
<comment type="caution">
    <text evidence="5">The sequence shown here is derived from an EMBL/GenBank/DDBJ whole genome shotgun (WGS) entry which is preliminary data.</text>
</comment>
<dbReference type="InterPro" id="IPR027417">
    <property type="entry name" value="P-loop_NTPase"/>
</dbReference>
<accession>A0A939FR70</accession>
<protein>
    <submittedName>
        <fullName evidence="5">ATP-binding protein</fullName>
    </submittedName>
</protein>
<organism evidence="5 6">
    <name type="scientific">Streptomyces triculaminicus</name>
    <dbReference type="NCBI Taxonomy" id="2816232"/>
    <lineage>
        <taxon>Bacteria</taxon>
        <taxon>Bacillati</taxon>
        <taxon>Actinomycetota</taxon>
        <taxon>Actinomycetes</taxon>
        <taxon>Kitasatosporales</taxon>
        <taxon>Streptomycetaceae</taxon>
        <taxon>Streptomyces</taxon>
    </lineage>
</organism>
<feature type="domain" description="AAA+ ATPase" evidence="4">
    <location>
        <begin position="168"/>
        <end position="300"/>
    </location>
</feature>
<dbReference type="PANTHER" id="PTHR23073">
    <property type="entry name" value="26S PROTEASOME REGULATORY SUBUNIT"/>
    <property type="match status" value="1"/>
</dbReference>
<reference evidence="5" key="1">
    <citation type="submission" date="2021-03" db="EMBL/GenBank/DDBJ databases">
        <title>Streptomyces strains.</title>
        <authorList>
            <person name="Lund M.B."/>
            <person name="Toerring T."/>
        </authorList>
    </citation>
    <scope>NUCLEOTIDE SEQUENCE</scope>
    <source>
        <strain evidence="5">JCM 4242</strain>
    </source>
</reference>
<evidence type="ECO:0000256" key="3">
    <source>
        <dbReference type="ARBA" id="ARBA00022840"/>
    </source>
</evidence>
<dbReference type="InterPro" id="IPR050221">
    <property type="entry name" value="26S_Proteasome_ATPase"/>
</dbReference>
<dbReference type="SUPFAM" id="SSF52540">
    <property type="entry name" value="P-loop containing nucleoside triphosphate hydrolases"/>
    <property type="match status" value="1"/>
</dbReference>
<keyword evidence="3 5" id="KW-0067">ATP-binding</keyword>
<dbReference type="AlphaFoldDB" id="A0A939FR70"/>
<name>A0A939FR70_9ACTN</name>
<dbReference type="InterPro" id="IPR003593">
    <property type="entry name" value="AAA+_ATPase"/>
</dbReference>
<dbReference type="Proteomes" id="UP000664781">
    <property type="component" value="Unassembled WGS sequence"/>
</dbReference>
<evidence type="ECO:0000313" key="5">
    <source>
        <dbReference type="EMBL" id="MBO0654490.1"/>
    </source>
</evidence>
<keyword evidence="6" id="KW-1185">Reference proteome</keyword>
<keyword evidence="2" id="KW-0547">Nucleotide-binding</keyword>
<comment type="similarity">
    <text evidence="1">Belongs to the AAA ATPase family.</text>
</comment>
<dbReference type="SMART" id="SM00382">
    <property type="entry name" value="AAA"/>
    <property type="match status" value="1"/>
</dbReference>
<evidence type="ECO:0000256" key="1">
    <source>
        <dbReference type="ARBA" id="ARBA00006914"/>
    </source>
</evidence>
<sequence length="383" mass="41761">MIDCSDGGPLERQAVAALTDRVDVPVVLAAPDPVALPGAAAPIAVGRPPRAEQRQLWRAVLDDEIRSDDRLARHVDEATTQFDVGYADIADAAAGTAPSAASLWRLCQARSRSRLGDLAQRIEPRARWSELRLPEDQFAALRDIAAQVRGRAKVHHEWGFERLSQRGLGVSAMFSGPSGTGKTLAAEVIAGELGLDLYRIDLSAVVSKYIGETEKNLRAVFDAADKGGAVLLFDEADALFGKRTEVRDSHDRYANIEVSYLLQRMECYRGLAVLTTNTRSALDHAFLRRLRFVVHFPFPDPAQRADIWRVVFPPEVPTSGLDPERLAQLNVTGGSIRNIALQAAFLAADADEPVTMGHVLRAARSEYAKLDRPITAVEAGGWA</sequence>
<evidence type="ECO:0000259" key="4">
    <source>
        <dbReference type="SMART" id="SM00382"/>
    </source>
</evidence>
<dbReference type="CDD" id="cd19481">
    <property type="entry name" value="RecA-like_protease"/>
    <property type="match status" value="1"/>
</dbReference>
<evidence type="ECO:0000256" key="2">
    <source>
        <dbReference type="ARBA" id="ARBA00022741"/>
    </source>
</evidence>
<dbReference type="Gene3D" id="3.40.50.300">
    <property type="entry name" value="P-loop containing nucleotide triphosphate hydrolases"/>
    <property type="match status" value="1"/>
</dbReference>
<dbReference type="Pfam" id="PF00004">
    <property type="entry name" value="AAA"/>
    <property type="match status" value="1"/>
</dbReference>
<dbReference type="InterPro" id="IPR003959">
    <property type="entry name" value="ATPase_AAA_core"/>
</dbReference>
<gene>
    <name evidence="5" type="ORF">J1792_17385</name>
</gene>
<dbReference type="GO" id="GO:0005524">
    <property type="term" value="F:ATP binding"/>
    <property type="evidence" value="ECO:0007669"/>
    <property type="project" value="UniProtKB-KW"/>
</dbReference>
<evidence type="ECO:0000313" key="6">
    <source>
        <dbReference type="Proteomes" id="UP000664781"/>
    </source>
</evidence>